<evidence type="ECO:0000313" key="1">
    <source>
        <dbReference type="EMBL" id="THJ43698.1"/>
    </source>
</evidence>
<dbReference type="Proteomes" id="UP000309618">
    <property type="component" value="Unassembled WGS sequence"/>
</dbReference>
<comment type="caution">
    <text evidence="1">The sequence shown here is derived from an EMBL/GenBank/DDBJ whole genome shotgun (WGS) entry which is preliminary data.</text>
</comment>
<reference evidence="1 2" key="1">
    <citation type="submission" date="2019-04" db="EMBL/GenBank/DDBJ databases">
        <title>Comparative genomics of Aeromonas veronii strains pathogenic to fish.</title>
        <authorList>
            <person name="Cascarano M.C."/>
            <person name="Smyrli M."/>
            <person name="Katharios P."/>
        </authorList>
    </citation>
    <scope>NUCLEOTIDE SEQUENCE [LARGE SCALE GENOMIC DNA]</scope>
    <source>
        <strain evidence="1 2">XU1</strain>
    </source>
</reference>
<name>A0A4S5CK03_AERVE</name>
<sequence length="168" mass="19258">MTQTQSGPSNVGSQIDSNIKRRRYHIERLSQWISRLLSVNSGRWQAINGFERVFFCDRSISRAFAYAEDDLKNPGILFPSELNWLAEMEWLKIAYEDNAEHGTCCLCMFYLDGTPFAMAFHLDNLIYQRLCDINPNYLTLGVRDNPDASHLVPIERGLIHTAAAINRS</sequence>
<evidence type="ECO:0000313" key="2">
    <source>
        <dbReference type="Proteomes" id="UP000309618"/>
    </source>
</evidence>
<organism evidence="1 2">
    <name type="scientific">Aeromonas veronii</name>
    <dbReference type="NCBI Taxonomy" id="654"/>
    <lineage>
        <taxon>Bacteria</taxon>
        <taxon>Pseudomonadati</taxon>
        <taxon>Pseudomonadota</taxon>
        <taxon>Gammaproteobacteria</taxon>
        <taxon>Aeromonadales</taxon>
        <taxon>Aeromonadaceae</taxon>
        <taxon>Aeromonas</taxon>
    </lineage>
</organism>
<dbReference type="AlphaFoldDB" id="A0A4S5CK03"/>
<gene>
    <name evidence="1" type="ORF">E8Q35_15450</name>
</gene>
<dbReference type="EMBL" id="SSUX01000011">
    <property type="protein sequence ID" value="THJ43698.1"/>
    <property type="molecule type" value="Genomic_DNA"/>
</dbReference>
<dbReference type="RefSeq" id="WP_136502137.1">
    <property type="nucleotide sequence ID" value="NZ_SSUX01000011.1"/>
</dbReference>
<proteinExistence type="predicted"/>
<accession>A0A4S5CK03</accession>
<protein>
    <submittedName>
        <fullName evidence="1">Uncharacterized protein</fullName>
    </submittedName>
</protein>